<comment type="similarity">
    <text evidence="2">Belongs to the NlpA lipoprotein family.</text>
</comment>
<name>A0A5C1Y581_9MICO</name>
<proteinExistence type="inferred from homology"/>
<dbReference type="InterPro" id="IPR004872">
    <property type="entry name" value="Lipoprotein_NlpA"/>
</dbReference>
<evidence type="ECO:0000256" key="5">
    <source>
        <dbReference type="ARBA" id="ARBA00023139"/>
    </source>
</evidence>
<protein>
    <recommendedName>
        <fullName evidence="11">Methionine ABC transporter substrate-binding protein</fullName>
    </recommendedName>
</protein>
<evidence type="ECO:0000256" key="1">
    <source>
        <dbReference type="ARBA" id="ARBA00004635"/>
    </source>
</evidence>
<evidence type="ECO:0000256" key="4">
    <source>
        <dbReference type="ARBA" id="ARBA00023136"/>
    </source>
</evidence>
<reference evidence="9 10" key="1">
    <citation type="submission" date="2019-09" db="EMBL/GenBank/DDBJ databases">
        <title>Genome sequencing of strain KACC 19322.</title>
        <authorList>
            <person name="Heo J."/>
            <person name="Kim S.-J."/>
            <person name="Kim J.-S."/>
            <person name="Hong S.-B."/>
            <person name="Kwon S.-W."/>
        </authorList>
    </citation>
    <scope>NUCLEOTIDE SEQUENCE [LARGE SCALE GENOMIC DNA]</scope>
    <source>
        <strain evidence="9 10">KACC 19322</strain>
    </source>
</reference>
<evidence type="ECO:0000256" key="7">
    <source>
        <dbReference type="SAM" id="MobiDB-lite"/>
    </source>
</evidence>
<dbReference type="OrthoDB" id="9812878at2"/>
<dbReference type="Gene3D" id="3.40.190.10">
    <property type="entry name" value="Periplasmic binding protein-like II"/>
    <property type="match status" value="2"/>
</dbReference>
<dbReference type="Pfam" id="PF03180">
    <property type="entry name" value="Lipoprotein_9"/>
    <property type="match status" value="1"/>
</dbReference>
<dbReference type="SUPFAM" id="SSF53850">
    <property type="entry name" value="Periplasmic binding protein-like II"/>
    <property type="match status" value="1"/>
</dbReference>
<keyword evidence="8" id="KW-0812">Transmembrane</keyword>
<evidence type="ECO:0000256" key="8">
    <source>
        <dbReference type="SAM" id="Phobius"/>
    </source>
</evidence>
<comment type="subcellular location">
    <subcellularLocation>
        <location evidence="1">Membrane</location>
        <topology evidence="1">Lipid-anchor</topology>
    </subcellularLocation>
</comment>
<keyword evidence="5" id="KW-0564">Palmitate</keyword>
<evidence type="ECO:0008006" key="11">
    <source>
        <dbReference type="Google" id="ProtNLM"/>
    </source>
</evidence>
<dbReference type="KEGG" id="lyk:FLP23_02130"/>
<dbReference type="PANTHER" id="PTHR30429:SF1">
    <property type="entry name" value="D-METHIONINE-BINDING LIPOPROTEIN METQ-RELATED"/>
    <property type="match status" value="1"/>
</dbReference>
<accession>A0A5C1Y581</accession>
<gene>
    <name evidence="9" type="ORF">FLP23_02130</name>
</gene>
<evidence type="ECO:0000256" key="6">
    <source>
        <dbReference type="ARBA" id="ARBA00023288"/>
    </source>
</evidence>
<evidence type="ECO:0000256" key="2">
    <source>
        <dbReference type="ARBA" id="ARBA00008973"/>
    </source>
</evidence>
<keyword evidence="3" id="KW-0732">Signal</keyword>
<dbReference type="EMBL" id="CP043504">
    <property type="protein sequence ID" value="QEO08921.1"/>
    <property type="molecule type" value="Genomic_DNA"/>
</dbReference>
<feature type="compositionally biased region" description="Low complexity" evidence="7">
    <location>
        <begin position="22"/>
        <end position="39"/>
    </location>
</feature>
<feature type="transmembrane region" description="Helical" evidence="8">
    <location>
        <begin position="65"/>
        <end position="85"/>
    </location>
</feature>
<dbReference type="Proteomes" id="UP000322159">
    <property type="component" value="Chromosome"/>
</dbReference>
<sequence>MTRPVGRLRAGLPAAAIRRVLATPAPGSTTTSTKGTTVTDLKSKPDAPSELRSAVEASSKKKRNILITVAAVVVAALVAGGIFLATSLGGKPADDADARTGADGAPAARLSLKLAVAEDSQFQDALKEVAAEKGLDVEWVNVDDWVLPNTELVAGNVDGNAFQHILYLSAFNAENNADLTPVFSTVITQWGIFSKTLKDVADIPDGGRIAIPDDPSNGGRALFILEAAGLIEIADDAGDFPTVEDVTDNPKHLEFVALGARAIPTQFDDPSLSAVVVGTSYFDPAQNVTKDDALFLDDSLAEQNLPYVNVVATTAANADNPAWKILEEAYADPRVKEALDAENFGNTVLVKVPVEKLRDKLAELQKAAAQN</sequence>
<keyword evidence="4 8" id="KW-0472">Membrane</keyword>
<dbReference type="GO" id="GO:0016020">
    <property type="term" value="C:membrane"/>
    <property type="evidence" value="ECO:0007669"/>
    <property type="project" value="UniProtKB-SubCell"/>
</dbReference>
<evidence type="ECO:0000313" key="10">
    <source>
        <dbReference type="Proteomes" id="UP000322159"/>
    </source>
</evidence>
<evidence type="ECO:0000256" key="3">
    <source>
        <dbReference type="ARBA" id="ARBA00022729"/>
    </source>
</evidence>
<dbReference type="AlphaFoldDB" id="A0A5C1Y581"/>
<keyword evidence="6" id="KW-0449">Lipoprotein</keyword>
<organism evidence="9 10">
    <name type="scientific">Protaetiibacter larvae</name>
    <dbReference type="NCBI Taxonomy" id="2592654"/>
    <lineage>
        <taxon>Bacteria</taxon>
        <taxon>Bacillati</taxon>
        <taxon>Actinomycetota</taxon>
        <taxon>Actinomycetes</taxon>
        <taxon>Micrococcales</taxon>
        <taxon>Microbacteriaceae</taxon>
        <taxon>Protaetiibacter</taxon>
    </lineage>
</organism>
<evidence type="ECO:0000313" key="9">
    <source>
        <dbReference type="EMBL" id="QEO08921.1"/>
    </source>
</evidence>
<keyword evidence="8" id="KW-1133">Transmembrane helix</keyword>
<feature type="region of interest" description="Disordered" evidence="7">
    <location>
        <begin position="21"/>
        <end position="55"/>
    </location>
</feature>
<keyword evidence="10" id="KW-1185">Reference proteome</keyword>
<dbReference type="PANTHER" id="PTHR30429">
    <property type="entry name" value="D-METHIONINE-BINDING LIPOPROTEIN METQ"/>
    <property type="match status" value="1"/>
</dbReference>